<dbReference type="Gene3D" id="3.20.20.70">
    <property type="entry name" value="Aldolase class I"/>
    <property type="match status" value="1"/>
</dbReference>
<evidence type="ECO:0000313" key="14">
    <source>
        <dbReference type="Proteomes" id="UP000287156"/>
    </source>
</evidence>
<evidence type="ECO:0000256" key="10">
    <source>
        <dbReference type="ARBA" id="ARBA00023033"/>
    </source>
</evidence>
<comment type="function">
    <text evidence="2">Nitronate monooxygenase that uses molecular oxygen to catalyze the oxidative denitrification of alkyl nitronates. Acts on propionate 3-nitronate (P3N), the presumed physiological substrate. Probably functions in the detoxification of P3N, a metabolic poison produced by plants and fungi as a defense mechanism.</text>
</comment>
<dbReference type="PANTHER" id="PTHR42747">
    <property type="entry name" value="NITRONATE MONOOXYGENASE-RELATED"/>
    <property type="match status" value="1"/>
</dbReference>
<accession>A0A429Y1R4</accession>
<evidence type="ECO:0000256" key="2">
    <source>
        <dbReference type="ARBA" id="ARBA00003535"/>
    </source>
</evidence>
<evidence type="ECO:0000256" key="9">
    <source>
        <dbReference type="ARBA" id="ARBA00023002"/>
    </source>
</evidence>
<keyword evidence="6" id="KW-0285">Flavoprotein</keyword>
<proteinExistence type="inferred from homology"/>
<evidence type="ECO:0000256" key="12">
    <source>
        <dbReference type="ARBA" id="ARBA00049401"/>
    </source>
</evidence>
<evidence type="ECO:0000256" key="4">
    <source>
        <dbReference type="ARBA" id="ARBA00013457"/>
    </source>
</evidence>
<dbReference type="GO" id="GO:0018580">
    <property type="term" value="F:nitronate monooxygenase activity"/>
    <property type="evidence" value="ECO:0007669"/>
    <property type="project" value="InterPro"/>
</dbReference>
<dbReference type="OrthoDB" id="9778912at2"/>
<dbReference type="FunFam" id="3.20.20.70:FF:000154">
    <property type="entry name" value="Probable nitronate monooxygenase"/>
    <property type="match status" value="1"/>
</dbReference>
<evidence type="ECO:0000256" key="8">
    <source>
        <dbReference type="ARBA" id="ARBA00022741"/>
    </source>
</evidence>
<dbReference type="EMBL" id="QYTV02000003">
    <property type="protein sequence ID" value="RST75189.1"/>
    <property type="molecule type" value="Genomic_DNA"/>
</dbReference>
<dbReference type="PANTHER" id="PTHR42747:SF3">
    <property type="entry name" value="NITRONATE MONOOXYGENASE-RELATED"/>
    <property type="match status" value="1"/>
</dbReference>
<gene>
    <name evidence="13" type="ORF">D4T97_007985</name>
</gene>
<comment type="catalytic activity">
    <reaction evidence="12">
        <text>3 propionate 3-nitronate + 3 O2 + H2O = 3 3-oxopropanoate + 2 nitrate + nitrite + H2O2 + 3 H(+)</text>
        <dbReference type="Rhea" id="RHEA:57332"/>
        <dbReference type="ChEBI" id="CHEBI:15377"/>
        <dbReference type="ChEBI" id="CHEBI:15378"/>
        <dbReference type="ChEBI" id="CHEBI:15379"/>
        <dbReference type="ChEBI" id="CHEBI:16240"/>
        <dbReference type="ChEBI" id="CHEBI:16301"/>
        <dbReference type="ChEBI" id="CHEBI:17632"/>
        <dbReference type="ChEBI" id="CHEBI:33190"/>
        <dbReference type="ChEBI" id="CHEBI:136067"/>
    </reaction>
</comment>
<comment type="similarity">
    <text evidence="3">Belongs to the nitronate monooxygenase family. NMO class I subfamily.</text>
</comment>
<keyword evidence="5" id="KW-0216">Detoxification</keyword>
<dbReference type="Pfam" id="PF03060">
    <property type="entry name" value="NMO"/>
    <property type="match status" value="1"/>
</dbReference>
<evidence type="ECO:0000256" key="11">
    <source>
        <dbReference type="ARBA" id="ARBA00031155"/>
    </source>
</evidence>
<dbReference type="Proteomes" id="UP000287156">
    <property type="component" value="Unassembled WGS sequence"/>
</dbReference>
<dbReference type="CDD" id="cd04730">
    <property type="entry name" value="NPD_like"/>
    <property type="match status" value="1"/>
</dbReference>
<keyword evidence="8" id="KW-0547">Nucleotide-binding</keyword>
<dbReference type="InterPro" id="IPR013785">
    <property type="entry name" value="Aldolase_TIM"/>
</dbReference>
<keyword evidence="14" id="KW-1185">Reference proteome</keyword>
<dbReference type="AlphaFoldDB" id="A0A429Y1R4"/>
<dbReference type="GO" id="GO:0009636">
    <property type="term" value="P:response to toxic substance"/>
    <property type="evidence" value="ECO:0007669"/>
    <property type="project" value="UniProtKB-KW"/>
</dbReference>
<reference evidence="13" key="1">
    <citation type="submission" date="2018-12" db="EMBL/GenBank/DDBJ databases">
        <authorList>
            <person name="Sun L."/>
            <person name="Chen Z."/>
        </authorList>
    </citation>
    <scope>NUCLEOTIDE SEQUENCE [LARGE SCALE GENOMIC DNA]</scope>
    <source>
        <strain evidence="13">3-2-2</strain>
    </source>
</reference>
<evidence type="ECO:0000256" key="5">
    <source>
        <dbReference type="ARBA" id="ARBA00022575"/>
    </source>
</evidence>
<keyword evidence="7" id="KW-0288">FMN</keyword>
<dbReference type="GO" id="GO:0000166">
    <property type="term" value="F:nucleotide binding"/>
    <property type="evidence" value="ECO:0007669"/>
    <property type="project" value="UniProtKB-KW"/>
</dbReference>
<evidence type="ECO:0000256" key="7">
    <source>
        <dbReference type="ARBA" id="ARBA00022643"/>
    </source>
</evidence>
<dbReference type="SUPFAM" id="SSF51412">
    <property type="entry name" value="Inosine monophosphate dehydrogenase (IMPDH)"/>
    <property type="match status" value="1"/>
</dbReference>
<keyword evidence="9" id="KW-0560">Oxidoreductase</keyword>
<evidence type="ECO:0000256" key="1">
    <source>
        <dbReference type="ARBA" id="ARBA00001917"/>
    </source>
</evidence>
<dbReference type="RefSeq" id="WP_126049446.1">
    <property type="nucleotide sequence ID" value="NZ_QYTV02000003.1"/>
</dbReference>
<keyword evidence="10 13" id="KW-0503">Monooxygenase</keyword>
<comment type="cofactor">
    <cofactor evidence="1">
        <name>FMN</name>
        <dbReference type="ChEBI" id="CHEBI:58210"/>
    </cofactor>
</comment>
<protein>
    <recommendedName>
        <fullName evidence="4">Probable nitronate monooxygenase</fullName>
    </recommendedName>
    <alternativeName>
        <fullName evidence="11">Propionate 3-nitronate monooxygenase</fullName>
    </alternativeName>
</protein>
<sequence>MTKLKTSICDFLNIEYPIVQAGMAGAATAELAAAVSMAGALGTLGAAYMTPDEIRKNISDIKAQTDKPFAANLFCVDMEDNWEGIEQARLVLNRFRAELGIQEKTNYSSPNMFEDQFQVLLDENVPVISTAFGVLPKDKMSLAKEKGIKVIAMVTAVKEAIESENAGADLIVAQGSDAGGHRGTFNVSEHPYGANIGTFSLVPQVADNVGIPVVAAGGIMDGRGLVAALTLGAAGVQLGTAFLPAEESVAHPAYKKQLLESTEESTVITKSFSGRPARGIKNKFISEFESSAKPVAFPSQNSLTSDIRKAAAKLNNPDYMSLWAGQGTRLFEARVEKRASDIVTAIVKEASELLR</sequence>
<name>A0A429Y1R4_9BACI</name>
<evidence type="ECO:0000313" key="13">
    <source>
        <dbReference type="EMBL" id="RST75189.1"/>
    </source>
</evidence>
<organism evidence="13 14">
    <name type="scientific">Siminovitchia acidinfaciens</name>
    <dbReference type="NCBI Taxonomy" id="2321395"/>
    <lineage>
        <taxon>Bacteria</taxon>
        <taxon>Bacillati</taxon>
        <taxon>Bacillota</taxon>
        <taxon>Bacilli</taxon>
        <taxon>Bacillales</taxon>
        <taxon>Bacillaceae</taxon>
        <taxon>Siminovitchia</taxon>
    </lineage>
</organism>
<evidence type="ECO:0000256" key="3">
    <source>
        <dbReference type="ARBA" id="ARBA00009881"/>
    </source>
</evidence>
<comment type="caution">
    <text evidence="13">The sequence shown here is derived from an EMBL/GenBank/DDBJ whole genome shotgun (WGS) entry which is preliminary data.</text>
</comment>
<evidence type="ECO:0000256" key="6">
    <source>
        <dbReference type="ARBA" id="ARBA00022630"/>
    </source>
</evidence>
<dbReference type="InterPro" id="IPR004136">
    <property type="entry name" value="NMO"/>
</dbReference>